<evidence type="ECO:0000313" key="3">
    <source>
        <dbReference type="Proteomes" id="UP001595533"/>
    </source>
</evidence>
<dbReference type="InterPro" id="IPR000878">
    <property type="entry name" value="4pyrrol_Mease"/>
</dbReference>
<dbReference type="RefSeq" id="WP_077412410.1">
    <property type="nucleotide sequence ID" value="NZ_JBHRTS010000004.1"/>
</dbReference>
<gene>
    <name evidence="2" type="ORF">ACFODZ_07805</name>
</gene>
<accession>A0ABV7JFG3</accession>
<dbReference type="SUPFAM" id="SSF53790">
    <property type="entry name" value="Tetrapyrrole methylase"/>
    <property type="match status" value="1"/>
</dbReference>
<dbReference type="Gene3D" id="3.40.1010.10">
    <property type="entry name" value="Cobalt-precorrin-4 Transmethylase, Domain 1"/>
    <property type="match status" value="1"/>
</dbReference>
<dbReference type="Proteomes" id="UP001595533">
    <property type="component" value="Unassembled WGS sequence"/>
</dbReference>
<name>A0ABV7JFG3_9GAMM</name>
<evidence type="ECO:0000259" key="1">
    <source>
        <dbReference type="Pfam" id="PF00590"/>
    </source>
</evidence>
<dbReference type="Pfam" id="PF00590">
    <property type="entry name" value="TP_methylase"/>
    <property type="match status" value="1"/>
</dbReference>
<feature type="domain" description="Tetrapyrrole methylase" evidence="1">
    <location>
        <begin position="5"/>
        <end position="206"/>
    </location>
</feature>
<keyword evidence="3" id="KW-1185">Reference proteome</keyword>
<dbReference type="InterPro" id="IPR014777">
    <property type="entry name" value="4pyrrole_Mease_sub1"/>
</dbReference>
<dbReference type="GO" id="GO:0032259">
    <property type="term" value="P:methylation"/>
    <property type="evidence" value="ECO:0007669"/>
    <property type="project" value="UniProtKB-KW"/>
</dbReference>
<reference evidence="3" key="1">
    <citation type="journal article" date="2019" name="Int. J. Syst. Evol. Microbiol.">
        <title>The Global Catalogue of Microorganisms (GCM) 10K type strain sequencing project: providing services to taxonomists for standard genome sequencing and annotation.</title>
        <authorList>
            <consortium name="The Broad Institute Genomics Platform"/>
            <consortium name="The Broad Institute Genome Sequencing Center for Infectious Disease"/>
            <person name="Wu L."/>
            <person name="Ma J."/>
        </authorList>
    </citation>
    <scope>NUCLEOTIDE SEQUENCE [LARGE SCALE GENOMIC DNA]</scope>
    <source>
        <strain evidence="3">KCTC 42953</strain>
    </source>
</reference>
<dbReference type="InterPro" id="IPR035996">
    <property type="entry name" value="4pyrrol_Methylase_sf"/>
</dbReference>
<organism evidence="2 3">
    <name type="scientific">Marinicella sediminis</name>
    <dbReference type="NCBI Taxonomy" id="1792834"/>
    <lineage>
        <taxon>Bacteria</taxon>
        <taxon>Pseudomonadati</taxon>
        <taxon>Pseudomonadota</taxon>
        <taxon>Gammaproteobacteria</taxon>
        <taxon>Lysobacterales</taxon>
        <taxon>Marinicellaceae</taxon>
        <taxon>Marinicella</taxon>
    </lineage>
</organism>
<protein>
    <submittedName>
        <fullName evidence="2">SAM-dependent methyltransferase</fullName>
    </submittedName>
</protein>
<proteinExistence type="predicted"/>
<dbReference type="GO" id="GO:0008168">
    <property type="term" value="F:methyltransferase activity"/>
    <property type="evidence" value="ECO:0007669"/>
    <property type="project" value="UniProtKB-KW"/>
</dbReference>
<keyword evidence="2" id="KW-0808">Transferase</keyword>
<sequence>MKGSLVNVGLGMTLGSHITPLSRNFIEQADVVFVAASNQLVEEWVKTMNDEVISLQPLYAEGKSRKQTYAEMNDAIMTEVRAGKKVVGAFYGHPGVFALTPHETIRMARAEGFKAHMEPGVSAEDCLYADLGIDPGTHGCAHYEANNFMFNETRFDPTAYLIIWQVSLAGDRSLKVFETQVAARQLLVDLLLETYPSDHQVIIYECAVLPIEEPMIKQLELADLAKTTLSMKSTLVIPPGLKKTKNQQKINQLVHISDS</sequence>
<keyword evidence="2" id="KW-0489">Methyltransferase</keyword>
<comment type="caution">
    <text evidence="2">The sequence shown here is derived from an EMBL/GenBank/DDBJ whole genome shotgun (WGS) entry which is preliminary data.</text>
</comment>
<dbReference type="EMBL" id="JBHRTS010000004">
    <property type="protein sequence ID" value="MFC3194142.1"/>
    <property type="molecule type" value="Genomic_DNA"/>
</dbReference>
<dbReference type="CDD" id="cd19916">
    <property type="entry name" value="OphMA_like"/>
    <property type="match status" value="1"/>
</dbReference>
<evidence type="ECO:0000313" key="2">
    <source>
        <dbReference type="EMBL" id="MFC3194142.1"/>
    </source>
</evidence>